<feature type="region of interest" description="Disordered" evidence="2">
    <location>
        <begin position="276"/>
        <end position="301"/>
    </location>
</feature>
<evidence type="ECO:0000313" key="4">
    <source>
        <dbReference type="Proteomes" id="UP001075354"/>
    </source>
</evidence>
<dbReference type="Pfam" id="PF01984">
    <property type="entry name" value="dsDNA_bind"/>
    <property type="match status" value="1"/>
</dbReference>
<comment type="caution">
    <text evidence="3">The sequence shown here is derived from an EMBL/GenBank/DDBJ whole genome shotgun (WGS) entry which is preliminary data.</text>
</comment>
<dbReference type="GO" id="GO:0005634">
    <property type="term" value="C:nucleus"/>
    <property type="evidence" value="ECO:0007669"/>
    <property type="project" value="TreeGrafter"/>
</dbReference>
<sequence length="715" mass="77527">MEDTDLEEIRAQRLRQLQSQYGGPAGQGDANQQKAAEDRRREVDDMKNSILSQVLDQSARARLNTLMLGKPEKAKMVENMLCQMAQTGQLRQKLGEEELISLLERVGSQKTASVKFDRRRAALDSDDDDLPEGVGEATSVIEFGSGGYEKEDSGCAQTQDGWGCPHTVLPCASLEIREVQSQGYENLLPCHCEGETVIVRNELDVVPGVPKLCGEDPIIVFSCDEGPSTFIQSSIHGANEYFENSSICLTSYESAVAITDMCVVLDSHHEASVLESSYEENSTSSSECSHESSQAKDDFPGQGILSTDLIGENPAYSEEVSPIVSNNQNADSEIMPRRQQALDDQVVTRSVSHAGSNALKSPRCQISDNKTCLSPATDIPGGNNFFEFGCLIRESMLVVNNIENLAGSELCPIYCDETSSFDFWPPEQAELRPRSCEGNQELQSSPREECQFDLSTNKPASDSSKELGDDSQIADVNNNAARADNVSCGSLVGKPPKPRAVGVGQLVRKKYHRNKCVSRKASRVIRKVVRQKPGVSQEMLALRHAGEPSGTVIEGSGQGIVKASFAAPSVDGDCSQEDDLGYVSRTEKVFLECVQEASLANTALPLSESSLMSVPTELESFAGVQSFGTVDVLEEVKKGEGDSPEDLPTPEPPVQKTAQSNKNTMPGVFEAFCNFIHSSSAQANLCSTVNGGVTSSIHKGWKSLLEQAKSRQKKK</sequence>
<feature type="region of interest" description="Disordered" evidence="2">
    <location>
        <begin position="638"/>
        <end position="661"/>
    </location>
</feature>
<feature type="region of interest" description="Disordered" evidence="2">
    <location>
        <begin position="432"/>
        <end position="470"/>
    </location>
</feature>
<comment type="similarity">
    <text evidence="1">Belongs to the PDCD5 family.</text>
</comment>
<dbReference type="Gene3D" id="1.10.8.140">
    <property type="entry name" value="PDCD5-like"/>
    <property type="match status" value="1"/>
</dbReference>
<dbReference type="AlphaFoldDB" id="A0AAV7XDM3"/>
<proteinExistence type="inferred from homology"/>
<accession>A0AAV7XDM3</accession>
<dbReference type="EMBL" id="JAPTSV010000011">
    <property type="protein sequence ID" value="KAJ1522744.1"/>
    <property type="molecule type" value="Genomic_DNA"/>
</dbReference>
<feature type="compositionally biased region" description="Basic and acidic residues" evidence="2">
    <location>
        <begin position="288"/>
        <end position="299"/>
    </location>
</feature>
<protein>
    <submittedName>
        <fullName evidence="3">Uncharacterized protein</fullName>
    </submittedName>
</protein>
<dbReference type="PANTHER" id="PTHR10840:SF0">
    <property type="entry name" value="PROGRAMMED CELL DEATH PROTEIN 5"/>
    <property type="match status" value="1"/>
</dbReference>
<name>A0AAV7XDM3_9NEOP</name>
<evidence type="ECO:0000313" key="3">
    <source>
        <dbReference type="EMBL" id="KAJ1522744.1"/>
    </source>
</evidence>
<keyword evidence="4" id="KW-1185">Reference proteome</keyword>
<dbReference type="GO" id="GO:0003677">
    <property type="term" value="F:DNA binding"/>
    <property type="evidence" value="ECO:0007669"/>
    <property type="project" value="InterPro"/>
</dbReference>
<gene>
    <name evidence="3" type="ORF">ONE63_001901</name>
</gene>
<dbReference type="GO" id="GO:0005829">
    <property type="term" value="C:cytosol"/>
    <property type="evidence" value="ECO:0007669"/>
    <property type="project" value="TreeGrafter"/>
</dbReference>
<feature type="compositionally biased region" description="Low complexity" evidence="2">
    <location>
        <begin position="276"/>
        <end position="287"/>
    </location>
</feature>
<organism evidence="3 4">
    <name type="scientific">Megalurothrips usitatus</name>
    <name type="common">bean blossom thrips</name>
    <dbReference type="NCBI Taxonomy" id="439358"/>
    <lineage>
        <taxon>Eukaryota</taxon>
        <taxon>Metazoa</taxon>
        <taxon>Ecdysozoa</taxon>
        <taxon>Arthropoda</taxon>
        <taxon>Hexapoda</taxon>
        <taxon>Insecta</taxon>
        <taxon>Pterygota</taxon>
        <taxon>Neoptera</taxon>
        <taxon>Paraneoptera</taxon>
        <taxon>Thysanoptera</taxon>
        <taxon>Terebrantia</taxon>
        <taxon>Thripoidea</taxon>
        <taxon>Thripidae</taxon>
        <taxon>Megalurothrips</taxon>
    </lineage>
</organism>
<dbReference type="Proteomes" id="UP001075354">
    <property type="component" value="Chromosome 11"/>
</dbReference>
<evidence type="ECO:0000256" key="2">
    <source>
        <dbReference type="SAM" id="MobiDB-lite"/>
    </source>
</evidence>
<feature type="region of interest" description="Disordered" evidence="2">
    <location>
        <begin position="15"/>
        <end position="42"/>
    </location>
</feature>
<dbReference type="PANTHER" id="PTHR10840">
    <property type="entry name" value="PROGRAMMED CELL DEATH PROTEIN 5"/>
    <property type="match status" value="1"/>
</dbReference>
<evidence type="ECO:0000256" key="1">
    <source>
        <dbReference type="ARBA" id="ARBA00010490"/>
    </source>
</evidence>
<reference evidence="3" key="1">
    <citation type="submission" date="2022-12" db="EMBL/GenBank/DDBJ databases">
        <title>Chromosome-level genome assembly of the bean flower thrips Megalurothrips usitatus.</title>
        <authorList>
            <person name="Ma L."/>
            <person name="Liu Q."/>
            <person name="Li H."/>
            <person name="Cai W."/>
        </authorList>
    </citation>
    <scope>NUCLEOTIDE SEQUENCE</scope>
    <source>
        <strain evidence="3">Cailab_2022a</strain>
    </source>
</reference>
<dbReference type="SUPFAM" id="SSF46950">
    <property type="entry name" value="Double-stranded DNA-binding domain"/>
    <property type="match status" value="1"/>
</dbReference>
<dbReference type="InterPro" id="IPR036883">
    <property type="entry name" value="PDCD5-like_sf"/>
</dbReference>
<feature type="compositionally biased region" description="Polar residues" evidence="2">
    <location>
        <begin position="453"/>
        <end position="462"/>
    </location>
</feature>
<dbReference type="InterPro" id="IPR002836">
    <property type="entry name" value="PDCD5-like"/>
</dbReference>